<dbReference type="AlphaFoldDB" id="A0A6A6VLC0"/>
<name>A0A6A6VLC0_9PLEO</name>
<dbReference type="Proteomes" id="UP000799440">
    <property type="component" value="Unassembled WGS sequence"/>
</dbReference>
<organism evidence="1 2">
    <name type="scientific">Sporormia fimetaria CBS 119925</name>
    <dbReference type="NCBI Taxonomy" id="1340428"/>
    <lineage>
        <taxon>Eukaryota</taxon>
        <taxon>Fungi</taxon>
        <taxon>Dikarya</taxon>
        <taxon>Ascomycota</taxon>
        <taxon>Pezizomycotina</taxon>
        <taxon>Dothideomycetes</taxon>
        <taxon>Pleosporomycetidae</taxon>
        <taxon>Pleosporales</taxon>
        <taxon>Sporormiaceae</taxon>
        <taxon>Sporormia</taxon>
    </lineage>
</organism>
<accession>A0A6A6VLC0</accession>
<keyword evidence="2" id="KW-1185">Reference proteome</keyword>
<dbReference type="OrthoDB" id="3934864at2759"/>
<reference evidence="1" key="1">
    <citation type="journal article" date="2020" name="Stud. Mycol.">
        <title>101 Dothideomycetes genomes: a test case for predicting lifestyles and emergence of pathogens.</title>
        <authorList>
            <person name="Haridas S."/>
            <person name="Albert R."/>
            <person name="Binder M."/>
            <person name="Bloem J."/>
            <person name="Labutti K."/>
            <person name="Salamov A."/>
            <person name="Andreopoulos B."/>
            <person name="Baker S."/>
            <person name="Barry K."/>
            <person name="Bills G."/>
            <person name="Bluhm B."/>
            <person name="Cannon C."/>
            <person name="Castanera R."/>
            <person name="Culley D."/>
            <person name="Daum C."/>
            <person name="Ezra D."/>
            <person name="Gonzalez J."/>
            <person name="Henrissat B."/>
            <person name="Kuo A."/>
            <person name="Liang C."/>
            <person name="Lipzen A."/>
            <person name="Lutzoni F."/>
            <person name="Magnuson J."/>
            <person name="Mondo S."/>
            <person name="Nolan M."/>
            <person name="Ohm R."/>
            <person name="Pangilinan J."/>
            <person name="Park H.-J."/>
            <person name="Ramirez L."/>
            <person name="Alfaro M."/>
            <person name="Sun H."/>
            <person name="Tritt A."/>
            <person name="Yoshinaga Y."/>
            <person name="Zwiers L.-H."/>
            <person name="Turgeon B."/>
            <person name="Goodwin S."/>
            <person name="Spatafora J."/>
            <person name="Crous P."/>
            <person name="Grigoriev I."/>
        </authorList>
    </citation>
    <scope>NUCLEOTIDE SEQUENCE</scope>
    <source>
        <strain evidence="1">CBS 119925</strain>
    </source>
</reference>
<protein>
    <submittedName>
        <fullName evidence="1">Uncharacterized protein</fullName>
    </submittedName>
</protein>
<proteinExistence type="predicted"/>
<evidence type="ECO:0000313" key="1">
    <source>
        <dbReference type="EMBL" id="KAF2750586.1"/>
    </source>
</evidence>
<dbReference type="EMBL" id="MU006563">
    <property type="protein sequence ID" value="KAF2750586.1"/>
    <property type="molecule type" value="Genomic_DNA"/>
</dbReference>
<sequence>MNSAAGNGPISLMLAPVPSLQLIWGEALEFGVMKIGIYETNRAVTVVCPGLDSARKKLDLQVAVESELLELVEAGSNQRINLPVRNIIPNANNHLMIVPYQPHIWWFPVCVKIGVQSNSDLWWKNVLVAGKNYDLRIPDVQEAAWCYYSEDPIGPSQDVLQCFRHRVDGVSSLIRFQVTFDPTPPNLFATLALGMSHVCHLSGDPPFHLFITYFTDSKRVFTFNKKRTPISIFNVKTGVEMERPSQFGGFISEPLQGFPDDDDFVEISADRPWRFRHTLEKKGAEIGGLECLTAGTQYRVQLGPRVSGVLPSTSYSNWMYGSKRQTLGGSLPEKHTRWECTDYTRPGKLEVVVKGCFLLFKAVE</sequence>
<evidence type="ECO:0000313" key="2">
    <source>
        <dbReference type="Proteomes" id="UP000799440"/>
    </source>
</evidence>
<gene>
    <name evidence="1" type="ORF">M011DRAFT_523586</name>
</gene>